<keyword evidence="2" id="KW-0812">Transmembrane</keyword>
<protein>
    <submittedName>
        <fullName evidence="3">Uncharacterized protein</fullName>
    </submittedName>
</protein>
<reference evidence="3" key="1">
    <citation type="submission" date="2009-01" db="EMBL/GenBank/DDBJ databases">
        <title>Complete sequence of Anaeromyxobacter dehalogenans 2CP-1.</title>
        <authorList>
            <consortium name="US DOE Joint Genome Institute"/>
            <person name="Lucas S."/>
            <person name="Copeland A."/>
            <person name="Lapidus A."/>
            <person name="Glavina del Rio T."/>
            <person name="Dalin E."/>
            <person name="Tice H."/>
            <person name="Bruce D."/>
            <person name="Goodwin L."/>
            <person name="Pitluck S."/>
            <person name="Saunders E."/>
            <person name="Brettin T."/>
            <person name="Detter J.C."/>
            <person name="Han C."/>
            <person name="Larimer F."/>
            <person name="Land M."/>
            <person name="Hauser L."/>
            <person name="Kyrpides N."/>
            <person name="Ovchinnikova G."/>
            <person name="Beliaev A.S."/>
            <person name="Richardson P."/>
        </authorList>
    </citation>
    <scope>NUCLEOTIDE SEQUENCE</scope>
    <source>
        <strain evidence="3">2CP-1</strain>
    </source>
</reference>
<dbReference type="HOGENOM" id="CLU_2748901_0_0_7"/>
<keyword evidence="2" id="KW-1133">Transmembrane helix</keyword>
<keyword evidence="2" id="KW-0472">Membrane</keyword>
<evidence type="ECO:0000313" key="4">
    <source>
        <dbReference type="Proteomes" id="UP000007089"/>
    </source>
</evidence>
<sequence>MARPVNPTVPRAAKADGWRRLMDLLGSLLILAVWLSLWAWVAVGVAAPLGRIGAGAPGPAASASLRARGA</sequence>
<accession>B8J5J0</accession>
<name>B8J5J0_ANAD2</name>
<feature type="region of interest" description="Disordered" evidence="1">
    <location>
        <begin position="51"/>
        <end position="70"/>
    </location>
</feature>
<dbReference type="Proteomes" id="UP000007089">
    <property type="component" value="Chromosome"/>
</dbReference>
<keyword evidence="4" id="KW-1185">Reference proteome</keyword>
<feature type="transmembrane region" description="Helical" evidence="2">
    <location>
        <begin position="21"/>
        <end position="41"/>
    </location>
</feature>
<evidence type="ECO:0000256" key="2">
    <source>
        <dbReference type="SAM" id="Phobius"/>
    </source>
</evidence>
<evidence type="ECO:0000256" key="1">
    <source>
        <dbReference type="SAM" id="MobiDB-lite"/>
    </source>
</evidence>
<dbReference type="EMBL" id="CP001359">
    <property type="protein sequence ID" value="ACL66852.1"/>
    <property type="molecule type" value="Genomic_DNA"/>
</dbReference>
<proteinExistence type="predicted"/>
<dbReference type="AlphaFoldDB" id="B8J5J0"/>
<organism evidence="3 4">
    <name type="scientific">Anaeromyxobacter dehalogenans (strain ATCC BAA-258 / DSM 21875 / 2CP-1)</name>
    <dbReference type="NCBI Taxonomy" id="455488"/>
    <lineage>
        <taxon>Bacteria</taxon>
        <taxon>Pseudomonadati</taxon>
        <taxon>Myxococcota</taxon>
        <taxon>Myxococcia</taxon>
        <taxon>Myxococcales</taxon>
        <taxon>Cystobacterineae</taxon>
        <taxon>Anaeromyxobacteraceae</taxon>
        <taxon>Anaeromyxobacter</taxon>
    </lineage>
</organism>
<gene>
    <name evidence="3" type="ordered locus">A2cp1_3522</name>
</gene>
<dbReference type="RefSeq" id="WP_015934642.1">
    <property type="nucleotide sequence ID" value="NC_011891.1"/>
</dbReference>
<evidence type="ECO:0000313" key="3">
    <source>
        <dbReference type="EMBL" id="ACL66852.1"/>
    </source>
</evidence>
<feature type="compositionally biased region" description="Low complexity" evidence="1">
    <location>
        <begin position="57"/>
        <end position="70"/>
    </location>
</feature>
<dbReference type="KEGG" id="acp:A2cp1_3522"/>